<evidence type="ECO:0000313" key="4">
    <source>
        <dbReference type="EMBL" id="VTJ69123.1"/>
    </source>
</evidence>
<dbReference type="SUPFAM" id="SSF69786">
    <property type="entry name" value="YggU-like"/>
    <property type="match status" value="1"/>
</dbReference>
<sequence length="148" mass="16022">MLKTVSATNKGKSQSKEPERSLPPLGPVAVDPKGCVTVAIYAKPGSKQKAVTDVTMEALNVAMVAPASEGEAELCRYFSKVLELGRSDVILNKGGKSHEKVVKLLACTTAEEISEKFKKEAEKIKIKQKMKSTSLRSFLISINEEVAK</sequence>
<dbReference type="InterPro" id="IPR036591">
    <property type="entry name" value="YggU-like_sf"/>
</dbReference>
<dbReference type="Pfam" id="PF02594">
    <property type="entry name" value="DUF167"/>
    <property type="match status" value="1"/>
</dbReference>
<reference evidence="3" key="2">
    <citation type="submission" date="2020-08" db="EMBL/GenBank/DDBJ databases">
        <authorList>
            <person name="Shumante A."/>
            <person name="Zimin A.V."/>
            <person name="Puiu D."/>
            <person name="Salzberg S.L."/>
        </authorList>
    </citation>
    <scope>NUCLEOTIDE SEQUENCE</scope>
    <source>
        <strain evidence="3">WC2-LM</strain>
        <tissue evidence="3">Liver</tissue>
    </source>
</reference>
<dbReference type="Proteomes" id="UP000335636">
    <property type="component" value="Unassembled WGS sequence"/>
</dbReference>
<proteinExistence type="inferred from homology"/>
<evidence type="ECO:0000256" key="1">
    <source>
        <dbReference type="ARBA" id="ARBA00010364"/>
    </source>
</evidence>
<gene>
    <name evidence="3" type="ORF">GHT09_003454</name>
    <name evidence="4" type="ORF">MONAX_5E001754</name>
</gene>
<comment type="similarity">
    <text evidence="1">Belongs to the UPF0235 family.</text>
</comment>
<evidence type="ECO:0000256" key="2">
    <source>
        <dbReference type="SAM" id="MobiDB-lite"/>
    </source>
</evidence>
<dbReference type="SMART" id="SM01152">
    <property type="entry name" value="DUF167"/>
    <property type="match status" value="1"/>
</dbReference>
<reference evidence="4 5" key="1">
    <citation type="submission" date="2019-04" db="EMBL/GenBank/DDBJ databases">
        <authorList>
            <person name="Alioto T."/>
            <person name="Alioto T."/>
        </authorList>
    </citation>
    <scope>NUCLEOTIDE SEQUENCE [LARGE SCALE GENOMIC DNA]</scope>
</reference>
<dbReference type="AlphaFoldDB" id="A0A5E4BHD5"/>
<dbReference type="NCBIfam" id="TIGR00251">
    <property type="entry name" value="DUF167 family protein"/>
    <property type="match status" value="1"/>
</dbReference>
<dbReference type="EMBL" id="WJEC01007876">
    <property type="protein sequence ID" value="KAF7465915.1"/>
    <property type="molecule type" value="Genomic_DNA"/>
</dbReference>
<dbReference type="InterPro" id="IPR003746">
    <property type="entry name" value="DUF167"/>
</dbReference>
<evidence type="ECO:0000313" key="3">
    <source>
        <dbReference type="EMBL" id="KAF7465915.1"/>
    </source>
</evidence>
<dbReference type="PANTHER" id="PTHR13420">
    <property type="entry name" value="UPF0235 PROTEIN C15ORF40"/>
    <property type="match status" value="1"/>
</dbReference>
<evidence type="ECO:0000313" key="5">
    <source>
        <dbReference type="Proteomes" id="UP000335636"/>
    </source>
</evidence>
<dbReference type="EMBL" id="CABDUW010000447">
    <property type="protein sequence ID" value="VTJ69123.1"/>
    <property type="molecule type" value="Genomic_DNA"/>
</dbReference>
<dbReference type="GO" id="GO:0005737">
    <property type="term" value="C:cytoplasm"/>
    <property type="evidence" value="ECO:0007669"/>
    <property type="project" value="TreeGrafter"/>
</dbReference>
<keyword evidence="5" id="KW-1185">Reference proteome</keyword>
<dbReference type="PANTHER" id="PTHR13420:SF7">
    <property type="entry name" value="UPF0235 PROTEIN C15ORF40"/>
    <property type="match status" value="1"/>
</dbReference>
<feature type="compositionally biased region" description="Polar residues" evidence="2">
    <location>
        <begin position="1"/>
        <end position="12"/>
    </location>
</feature>
<protein>
    <submittedName>
        <fullName evidence="4">Uncharacterized protein</fullName>
    </submittedName>
</protein>
<accession>A0A5E4BHD5</accession>
<organism evidence="4 5">
    <name type="scientific">Marmota monax</name>
    <name type="common">Woodchuck</name>
    <dbReference type="NCBI Taxonomy" id="9995"/>
    <lineage>
        <taxon>Eukaryota</taxon>
        <taxon>Metazoa</taxon>
        <taxon>Chordata</taxon>
        <taxon>Craniata</taxon>
        <taxon>Vertebrata</taxon>
        <taxon>Euteleostomi</taxon>
        <taxon>Mammalia</taxon>
        <taxon>Eutheria</taxon>
        <taxon>Euarchontoglires</taxon>
        <taxon>Glires</taxon>
        <taxon>Rodentia</taxon>
        <taxon>Sciuromorpha</taxon>
        <taxon>Sciuridae</taxon>
        <taxon>Xerinae</taxon>
        <taxon>Marmotini</taxon>
        <taxon>Marmota</taxon>
    </lineage>
</organism>
<dbReference type="Proteomes" id="UP000662637">
    <property type="component" value="Unassembled WGS sequence"/>
</dbReference>
<name>A0A5E4BHD5_MARMO</name>
<dbReference type="Gene3D" id="3.30.1200.10">
    <property type="entry name" value="YggU-like"/>
    <property type="match status" value="1"/>
</dbReference>
<feature type="region of interest" description="Disordered" evidence="2">
    <location>
        <begin position="1"/>
        <end position="27"/>
    </location>
</feature>